<dbReference type="EMBL" id="MU069724">
    <property type="protein sequence ID" value="KAF5835080.1"/>
    <property type="molecule type" value="Genomic_DNA"/>
</dbReference>
<dbReference type="Proteomes" id="UP000815325">
    <property type="component" value="Unassembled WGS sequence"/>
</dbReference>
<comment type="caution">
    <text evidence="1">The sequence shown here is derived from an EMBL/GenBank/DDBJ whole genome shotgun (WGS) entry which is preliminary data.</text>
</comment>
<accession>A0ABZ3L0Y2</accession>
<sequence length="244" mass="26639">MHKHGFQKAPEVTYVEGVAADLRGAGEKVQVVKVGEEAEGWREEVVEGELGWEAEVEEKEAEAMAVREGEEMAEERVVEVEAKEEVALGTEEEGREEGLRVQDGVLRIGRNGLAGKRAGYHTGMCRLTQEQEQAWIHKAAKATYVEGVAVEKAEAGWVAADLKGAGEKVEVVRVGVEAEGSGEELVEGEPGWEAEVEEKEAEAMALREGKEMAEERVMEAGAKKEVALEKEEEKREAGLQVQGK</sequence>
<keyword evidence="2" id="KW-1185">Reference proteome</keyword>
<organism evidence="1 2">
    <name type="scientific">Dunaliella salina</name>
    <name type="common">Green alga</name>
    <name type="synonym">Protococcus salinus</name>
    <dbReference type="NCBI Taxonomy" id="3046"/>
    <lineage>
        <taxon>Eukaryota</taxon>
        <taxon>Viridiplantae</taxon>
        <taxon>Chlorophyta</taxon>
        <taxon>core chlorophytes</taxon>
        <taxon>Chlorophyceae</taxon>
        <taxon>CS clade</taxon>
        <taxon>Chlamydomonadales</taxon>
        <taxon>Dunaliellaceae</taxon>
        <taxon>Dunaliella</taxon>
    </lineage>
</organism>
<evidence type="ECO:0000313" key="2">
    <source>
        <dbReference type="Proteomes" id="UP000815325"/>
    </source>
</evidence>
<proteinExistence type="predicted"/>
<evidence type="ECO:0008006" key="3">
    <source>
        <dbReference type="Google" id="ProtNLM"/>
    </source>
</evidence>
<gene>
    <name evidence="1" type="ORF">DUNSADRAFT_7930</name>
</gene>
<evidence type="ECO:0000313" key="1">
    <source>
        <dbReference type="EMBL" id="KAF5835080.1"/>
    </source>
</evidence>
<reference evidence="1" key="1">
    <citation type="submission" date="2017-08" db="EMBL/GenBank/DDBJ databases">
        <authorList>
            <person name="Polle J.E."/>
            <person name="Barry K."/>
            <person name="Cushman J."/>
            <person name="Schmutz J."/>
            <person name="Tran D."/>
            <person name="Hathwaick L.T."/>
            <person name="Yim W.C."/>
            <person name="Jenkins J."/>
            <person name="Mckie-Krisberg Z.M."/>
            <person name="Prochnik S."/>
            <person name="Lindquist E."/>
            <person name="Dockter R.B."/>
            <person name="Adam C."/>
            <person name="Molina H."/>
            <person name="Bunkerborg J."/>
            <person name="Jin E."/>
            <person name="Buchheim M."/>
            <person name="Magnuson J."/>
        </authorList>
    </citation>
    <scope>NUCLEOTIDE SEQUENCE</scope>
    <source>
        <strain evidence="1">CCAP 19/18</strain>
    </source>
</reference>
<protein>
    <recommendedName>
        <fullName evidence="3">Encoded protein</fullName>
    </recommendedName>
</protein>
<name>A0ABZ3L0Y2_DUNSA</name>